<sequence>MPNQRLPPPPSGLPSVRQQLSRRLAGQAALLNAARRAALEIRERFRRAPRKPQEGRTETRTTRNVRSAPAPPQPDPTPVGLTANGEASSLPPTATPSTWTPPWHSNWITADARKEPPTEKPAGEENPAVRPRPTGRKNPQKERRCATLLFRRRRARSRLPQPCPPNPPRNPCFFRPTIPGLRAEQSSPTAIAASQRPRAAIEAIKGPRRACRAHSDSGSISDSNSNSIPSTFRLLAPAPNRLPIHLRLRFRPPTSDPFAPLVSEPGHPLFPARSLPYERTRPPPIPPRIPSHPRSPVTPRPVLSLRRQEEARRQEEVPGPTDVTGTIPGGSRLHQVVPLVHSVNKGFATTVCLFPPLPRALTADPWTPSLRRATPAVWRPTTAEKRDWRSRHTTTDRRQIASRDVTTGSDRHKIHMIDSECNILNDICLNLTC</sequence>
<feature type="compositionally biased region" description="Basic and acidic residues" evidence="1">
    <location>
        <begin position="111"/>
        <end position="123"/>
    </location>
</feature>
<feature type="region of interest" description="Disordered" evidence="1">
    <location>
        <begin position="42"/>
        <end position="144"/>
    </location>
</feature>
<organism evidence="2 3">
    <name type="scientific">Tenebrio molitor</name>
    <name type="common">Yellow mealworm beetle</name>
    <dbReference type="NCBI Taxonomy" id="7067"/>
    <lineage>
        <taxon>Eukaryota</taxon>
        <taxon>Metazoa</taxon>
        <taxon>Ecdysozoa</taxon>
        <taxon>Arthropoda</taxon>
        <taxon>Hexapoda</taxon>
        <taxon>Insecta</taxon>
        <taxon>Pterygota</taxon>
        <taxon>Neoptera</taxon>
        <taxon>Endopterygota</taxon>
        <taxon>Coleoptera</taxon>
        <taxon>Polyphaga</taxon>
        <taxon>Cucujiformia</taxon>
        <taxon>Tenebrionidae</taxon>
        <taxon>Tenebrio</taxon>
    </lineage>
</organism>
<reference evidence="2" key="1">
    <citation type="journal article" date="2020" name="J Insects Food Feed">
        <title>The yellow mealworm (Tenebrio molitor) genome: a resource for the emerging insects as food and feed industry.</title>
        <authorList>
            <person name="Eriksson T."/>
            <person name="Andere A."/>
            <person name="Kelstrup H."/>
            <person name="Emery V."/>
            <person name="Picard C."/>
        </authorList>
    </citation>
    <scope>NUCLEOTIDE SEQUENCE</scope>
    <source>
        <strain evidence="2">Stoneville</strain>
        <tissue evidence="2">Whole head</tissue>
    </source>
</reference>
<feature type="compositionally biased region" description="Pro residues" evidence="1">
    <location>
        <begin position="1"/>
        <end position="12"/>
    </location>
</feature>
<comment type="caution">
    <text evidence="2">The sequence shown here is derived from an EMBL/GenBank/DDBJ whole genome shotgun (WGS) entry which is preliminary data.</text>
</comment>
<dbReference type="EMBL" id="JABDTM020012004">
    <property type="protein sequence ID" value="KAH0820391.1"/>
    <property type="molecule type" value="Genomic_DNA"/>
</dbReference>
<feature type="compositionally biased region" description="Low complexity" evidence="1">
    <location>
        <begin position="87"/>
        <end position="105"/>
    </location>
</feature>
<proteinExistence type="predicted"/>
<feature type="region of interest" description="Disordered" evidence="1">
    <location>
        <begin position="1"/>
        <end position="20"/>
    </location>
</feature>
<feature type="region of interest" description="Disordered" evidence="1">
    <location>
        <begin position="206"/>
        <end position="227"/>
    </location>
</feature>
<dbReference type="Proteomes" id="UP000719412">
    <property type="component" value="Unassembled WGS sequence"/>
</dbReference>
<reference evidence="2" key="2">
    <citation type="submission" date="2021-08" db="EMBL/GenBank/DDBJ databases">
        <authorList>
            <person name="Eriksson T."/>
        </authorList>
    </citation>
    <scope>NUCLEOTIDE SEQUENCE</scope>
    <source>
        <strain evidence="2">Stoneville</strain>
        <tissue evidence="2">Whole head</tissue>
    </source>
</reference>
<dbReference type="AlphaFoldDB" id="A0A8J6HV26"/>
<keyword evidence="3" id="KW-1185">Reference proteome</keyword>
<evidence type="ECO:0000313" key="2">
    <source>
        <dbReference type="EMBL" id="KAH0820391.1"/>
    </source>
</evidence>
<evidence type="ECO:0000313" key="3">
    <source>
        <dbReference type="Proteomes" id="UP000719412"/>
    </source>
</evidence>
<feature type="region of interest" description="Disordered" evidence="1">
    <location>
        <begin position="270"/>
        <end position="329"/>
    </location>
</feature>
<feature type="compositionally biased region" description="Basic and acidic residues" evidence="1">
    <location>
        <begin position="51"/>
        <end position="61"/>
    </location>
</feature>
<feature type="compositionally biased region" description="Basic and acidic residues" evidence="1">
    <location>
        <begin position="306"/>
        <end position="316"/>
    </location>
</feature>
<feature type="compositionally biased region" description="Low complexity" evidence="1">
    <location>
        <begin position="216"/>
        <end position="227"/>
    </location>
</feature>
<protein>
    <submittedName>
        <fullName evidence="2">Uncharacterized protein</fullName>
    </submittedName>
</protein>
<name>A0A8J6HV26_TENMO</name>
<accession>A0A8J6HV26</accession>
<gene>
    <name evidence="2" type="ORF">GEV33_002401</name>
</gene>
<evidence type="ECO:0000256" key="1">
    <source>
        <dbReference type="SAM" id="MobiDB-lite"/>
    </source>
</evidence>